<dbReference type="STRING" id="441112.SAMN04488094_1106"/>
<dbReference type="GO" id="GO:0006351">
    <property type="term" value="P:DNA-templated transcription"/>
    <property type="evidence" value="ECO:0007669"/>
    <property type="project" value="TreeGrafter"/>
</dbReference>
<dbReference type="Pfam" id="PF03466">
    <property type="entry name" value="LysR_substrate"/>
    <property type="match status" value="1"/>
</dbReference>
<dbReference type="RefSeq" id="WP_093361594.1">
    <property type="nucleotide sequence ID" value="NZ_FOLG01000010.1"/>
</dbReference>
<evidence type="ECO:0000313" key="6">
    <source>
        <dbReference type="EMBL" id="SFC84187.1"/>
    </source>
</evidence>
<dbReference type="InterPro" id="IPR036388">
    <property type="entry name" value="WH-like_DNA-bd_sf"/>
</dbReference>
<dbReference type="PANTHER" id="PTHR30537">
    <property type="entry name" value="HTH-TYPE TRANSCRIPTIONAL REGULATOR"/>
    <property type="match status" value="1"/>
</dbReference>
<proteinExistence type="inferred from homology"/>
<comment type="similarity">
    <text evidence="1">Belongs to the LysR transcriptional regulatory family.</text>
</comment>
<sequence>MDLNRVPLAGLRAVEVVARRGSLGAAAAELGVTPGAVSQQVSRVERIFGVPLFERTPAGMVPTALGAEVAGHLSAGFARLAAAVGRGFDRSEARLTISAPPLFATRWLVFRLARFGAENPGIQVRLQAETAFVNPDQSDIDLCVRVGRGGWPGVRAERLFAHRMFPVCGVQNAARLQRPADLAGMPVIRDAHAMVDWSVWLGPEGLSEDILAEGPVFSDAGLCMDAAMTGAGVFLAWDALVHDQLERGTLVEPFPGKRRATGLAYWLVSGAEGLRRAPQRAFRRWLKAELAASGLVE</sequence>
<evidence type="ECO:0000256" key="1">
    <source>
        <dbReference type="ARBA" id="ARBA00009437"/>
    </source>
</evidence>
<dbReference type="Gene3D" id="1.10.10.10">
    <property type="entry name" value="Winged helix-like DNA-binding domain superfamily/Winged helix DNA-binding domain"/>
    <property type="match status" value="1"/>
</dbReference>
<keyword evidence="4" id="KW-0804">Transcription</keyword>
<feature type="domain" description="HTH lysR-type" evidence="5">
    <location>
        <begin position="1"/>
        <end position="63"/>
    </location>
</feature>
<dbReference type="InterPro" id="IPR058163">
    <property type="entry name" value="LysR-type_TF_proteobact-type"/>
</dbReference>
<evidence type="ECO:0000256" key="4">
    <source>
        <dbReference type="ARBA" id="ARBA00023163"/>
    </source>
</evidence>
<accession>A0A1I1MFM7</accession>
<dbReference type="CDD" id="cd08432">
    <property type="entry name" value="PBP2_GcdR_TrpI_HvrB_AmpR_like"/>
    <property type="match status" value="1"/>
</dbReference>
<evidence type="ECO:0000313" key="7">
    <source>
        <dbReference type="Proteomes" id="UP000198728"/>
    </source>
</evidence>
<organism evidence="6 7">
    <name type="scientific">Tropicimonas isoalkanivorans</name>
    <dbReference type="NCBI Taxonomy" id="441112"/>
    <lineage>
        <taxon>Bacteria</taxon>
        <taxon>Pseudomonadati</taxon>
        <taxon>Pseudomonadota</taxon>
        <taxon>Alphaproteobacteria</taxon>
        <taxon>Rhodobacterales</taxon>
        <taxon>Roseobacteraceae</taxon>
        <taxon>Tropicimonas</taxon>
    </lineage>
</organism>
<dbReference type="PANTHER" id="PTHR30537:SF74">
    <property type="entry name" value="HTH-TYPE TRANSCRIPTIONAL REGULATOR TRPI"/>
    <property type="match status" value="1"/>
</dbReference>
<dbReference type="EMBL" id="FOLG01000010">
    <property type="protein sequence ID" value="SFC84187.1"/>
    <property type="molecule type" value="Genomic_DNA"/>
</dbReference>
<keyword evidence="2" id="KW-0805">Transcription regulation</keyword>
<dbReference type="GO" id="GO:0043565">
    <property type="term" value="F:sequence-specific DNA binding"/>
    <property type="evidence" value="ECO:0007669"/>
    <property type="project" value="TreeGrafter"/>
</dbReference>
<dbReference type="SUPFAM" id="SSF46785">
    <property type="entry name" value="Winged helix' DNA-binding domain"/>
    <property type="match status" value="1"/>
</dbReference>
<keyword evidence="3 6" id="KW-0238">DNA-binding</keyword>
<dbReference type="Gene3D" id="3.40.190.10">
    <property type="entry name" value="Periplasmic binding protein-like II"/>
    <property type="match status" value="2"/>
</dbReference>
<keyword evidence="7" id="KW-1185">Reference proteome</keyword>
<evidence type="ECO:0000256" key="2">
    <source>
        <dbReference type="ARBA" id="ARBA00023015"/>
    </source>
</evidence>
<dbReference type="GO" id="GO:0003700">
    <property type="term" value="F:DNA-binding transcription factor activity"/>
    <property type="evidence" value="ECO:0007669"/>
    <property type="project" value="InterPro"/>
</dbReference>
<dbReference type="AlphaFoldDB" id="A0A1I1MFM7"/>
<dbReference type="SUPFAM" id="SSF53850">
    <property type="entry name" value="Periplasmic binding protein-like II"/>
    <property type="match status" value="1"/>
</dbReference>
<dbReference type="OrthoDB" id="7328368at2"/>
<dbReference type="PROSITE" id="PS50931">
    <property type="entry name" value="HTH_LYSR"/>
    <property type="match status" value="1"/>
</dbReference>
<evidence type="ECO:0000259" key="5">
    <source>
        <dbReference type="PROSITE" id="PS50931"/>
    </source>
</evidence>
<dbReference type="Proteomes" id="UP000198728">
    <property type="component" value="Unassembled WGS sequence"/>
</dbReference>
<dbReference type="InterPro" id="IPR000847">
    <property type="entry name" value="LysR_HTH_N"/>
</dbReference>
<dbReference type="InterPro" id="IPR005119">
    <property type="entry name" value="LysR_subst-bd"/>
</dbReference>
<evidence type="ECO:0000256" key="3">
    <source>
        <dbReference type="ARBA" id="ARBA00023125"/>
    </source>
</evidence>
<dbReference type="Pfam" id="PF00126">
    <property type="entry name" value="HTH_1"/>
    <property type="match status" value="1"/>
</dbReference>
<gene>
    <name evidence="6" type="ORF">SAMN04488094_1106</name>
</gene>
<dbReference type="InterPro" id="IPR036390">
    <property type="entry name" value="WH_DNA-bd_sf"/>
</dbReference>
<protein>
    <submittedName>
        <fullName evidence="6">DNA-binding transcriptional regulator, LysR family</fullName>
    </submittedName>
</protein>
<reference evidence="6 7" key="1">
    <citation type="submission" date="2016-10" db="EMBL/GenBank/DDBJ databases">
        <authorList>
            <person name="de Groot N.N."/>
        </authorList>
    </citation>
    <scope>NUCLEOTIDE SEQUENCE [LARGE SCALE GENOMIC DNA]</scope>
    <source>
        <strain evidence="6 7">DSM 19548</strain>
    </source>
</reference>
<name>A0A1I1MFM7_9RHOB</name>